<feature type="compositionally biased region" description="Polar residues" evidence="1">
    <location>
        <begin position="1"/>
        <end position="18"/>
    </location>
</feature>
<accession>A0ABD0JXP3</accession>
<organism evidence="2 3">
    <name type="scientific">Batillaria attramentaria</name>
    <dbReference type="NCBI Taxonomy" id="370345"/>
    <lineage>
        <taxon>Eukaryota</taxon>
        <taxon>Metazoa</taxon>
        <taxon>Spiralia</taxon>
        <taxon>Lophotrochozoa</taxon>
        <taxon>Mollusca</taxon>
        <taxon>Gastropoda</taxon>
        <taxon>Caenogastropoda</taxon>
        <taxon>Sorbeoconcha</taxon>
        <taxon>Cerithioidea</taxon>
        <taxon>Batillariidae</taxon>
        <taxon>Batillaria</taxon>
    </lineage>
</organism>
<comment type="caution">
    <text evidence="2">The sequence shown here is derived from an EMBL/GenBank/DDBJ whole genome shotgun (WGS) entry which is preliminary data.</text>
</comment>
<sequence>MAAGPSSASINTGDNGCHTSRRTQEPPDPGFHNLRQTLVEAVDTDRAAVTPKIEMFPATPAA</sequence>
<dbReference type="EMBL" id="JACVVK020000305">
    <property type="protein sequence ID" value="KAK7479350.1"/>
    <property type="molecule type" value="Genomic_DNA"/>
</dbReference>
<evidence type="ECO:0000313" key="2">
    <source>
        <dbReference type="EMBL" id="KAK7479350.1"/>
    </source>
</evidence>
<proteinExistence type="predicted"/>
<dbReference type="Proteomes" id="UP001519460">
    <property type="component" value="Unassembled WGS sequence"/>
</dbReference>
<name>A0ABD0JXP3_9CAEN</name>
<evidence type="ECO:0000256" key="1">
    <source>
        <dbReference type="SAM" id="MobiDB-lite"/>
    </source>
</evidence>
<feature type="non-terminal residue" evidence="2">
    <location>
        <position position="62"/>
    </location>
</feature>
<reference evidence="2 3" key="1">
    <citation type="journal article" date="2023" name="Sci. Data">
        <title>Genome assembly of the Korean intertidal mud-creeper Batillaria attramentaria.</title>
        <authorList>
            <person name="Patra A.K."/>
            <person name="Ho P.T."/>
            <person name="Jun S."/>
            <person name="Lee S.J."/>
            <person name="Kim Y."/>
            <person name="Won Y.J."/>
        </authorList>
    </citation>
    <scope>NUCLEOTIDE SEQUENCE [LARGE SCALE GENOMIC DNA]</scope>
    <source>
        <strain evidence="2">Wonlab-2016</strain>
    </source>
</reference>
<protein>
    <submittedName>
        <fullName evidence="2">Uncharacterized protein</fullName>
    </submittedName>
</protein>
<keyword evidence="3" id="KW-1185">Reference proteome</keyword>
<dbReference type="AlphaFoldDB" id="A0ABD0JXP3"/>
<evidence type="ECO:0000313" key="3">
    <source>
        <dbReference type="Proteomes" id="UP001519460"/>
    </source>
</evidence>
<feature type="region of interest" description="Disordered" evidence="1">
    <location>
        <begin position="1"/>
        <end position="35"/>
    </location>
</feature>
<gene>
    <name evidence="2" type="ORF">BaRGS_00029428</name>
</gene>